<evidence type="ECO:0000256" key="4">
    <source>
        <dbReference type="ARBA" id="ARBA00023306"/>
    </source>
</evidence>
<evidence type="ECO:0000313" key="7">
    <source>
        <dbReference type="Proteomes" id="UP001148125"/>
    </source>
</evidence>
<evidence type="ECO:0000256" key="5">
    <source>
        <dbReference type="HAMAP-Rule" id="MF_01804"/>
    </source>
</evidence>
<evidence type="ECO:0000313" key="6">
    <source>
        <dbReference type="EMBL" id="MDE5412026.1"/>
    </source>
</evidence>
<comment type="function">
    <text evidence="5">Participates in chromosomal partition during cell division. May act via the formation of a condensin-like complex containing Smc and ScpA that pull DNA away from mid-cell into both cell halves.</text>
</comment>
<dbReference type="PANTHER" id="PTHR34298:SF2">
    <property type="entry name" value="SEGREGATION AND CONDENSATION PROTEIN B"/>
    <property type="match status" value="1"/>
</dbReference>
<evidence type="ECO:0000256" key="3">
    <source>
        <dbReference type="ARBA" id="ARBA00022829"/>
    </source>
</evidence>
<evidence type="ECO:0000256" key="1">
    <source>
        <dbReference type="ARBA" id="ARBA00022490"/>
    </source>
</evidence>
<dbReference type="InterPro" id="IPR005234">
    <property type="entry name" value="ScpB_csome_segregation"/>
</dbReference>
<dbReference type="InterPro" id="IPR036388">
    <property type="entry name" value="WH-like_DNA-bd_sf"/>
</dbReference>
<sequence length="203" mass="22615">MSLDELKGIIEGLLFVAGEDGLTEEQLASILKVERETVQEALHDLEVDLKEMKRGMQLIEMAGAYQLTTKPEHALYFQQLVEAPGHTGLSQAALETLAIVAYKQPITRVEIEEIRGVKTEKAIQTLTAKLLIKDVGRAEGSGRAILYGTTKEFLDYFGLKSLKELPPLPDQVDEGFLEEDADLFFKKFEEGMEPLLSEDNSES</sequence>
<evidence type="ECO:0000256" key="2">
    <source>
        <dbReference type="ARBA" id="ARBA00022618"/>
    </source>
</evidence>
<keyword evidence="7" id="KW-1185">Reference proteome</keyword>
<dbReference type="NCBIfam" id="TIGR00281">
    <property type="entry name" value="SMC-Scp complex subunit ScpB"/>
    <property type="match status" value="1"/>
</dbReference>
<accession>A0ABT5V9A0</accession>
<comment type="similarity">
    <text evidence="5">Belongs to the ScpB family.</text>
</comment>
<dbReference type="Gene3D" id="1.10.10.10">
    <property type="entry name" value="Winged helix-like DNA-binding domain superfamily/Winged helix DNA-binding domain"/>
    <property type="match status" value="2"/>
</dbReference>
<comment type="caution">
    <text evidence="6">The sequence shown here is derived from an EMBL/GenBank/DDBJ whole genome shotgun (WGS) entry which is preliminary data.</text>
</comment>
<dbReference type="Proteomes" id="UP001148125">
    <property type="component" value="Unassembled WGS sequence"/>
</dbReference>
<reference evidence="6" key="1">
    <citation type="submission" date="2024-05" db="EMBL/GenBank/DDBJ databases">
        <title>Alkalihalobacillus sp. strain MEB203 novel alkaliphilic bacterium from Lonar Lake, India.</title>
        <authorList>
            <person name="Joshi A."/>
            <person name="Thite S."/>
            <person name="Mengade P."/>
        </authorList>
    </citation>
    <scope>NUCLEOTIDE SEQUENCE</scope>
    <source>
        <strain evidence="6">MEB 203</strain>
    </source>
</reference>
<dbReference type="HAMAP" id="MF_01804">
    <property type="entry name" value="ScpB"/>
    <property type="match status" value="1"/>
</dbReference>
<keyword evidence="1 5" id="KW-0963">Cytoplasm</keyword>
<dbReference type="SUPFAM" id="SSF46785">
    <property type="entry name" value="Winged helix' DNA-binding domain"/>
    <property type="match status" value="2"/>
</dbReference>
<dbReference type="InterPro" id="IPR036390">
    <property type="entry name" value="WH_DNA-bd_sf"/>
</dbReference>
<dbReference type="Pfam" id="PF04079">
    <property type="entry name" value="SMC_ScpB"/>
    <property type="match status" value="1"/>
</dbReference>
<comment type="subunit">
    <text evidence="5">Homodimer. Homodimerization may be required to stabilize the binding of ScpA to the Smc head domains. Component of a cohesin-like complex composed of ScpA, ScpB and the Smc homodimer, in which ScpA and ScpB bind to the head domain of Smc. The presence of the three proteins is required for the association of the complex with DNA.</text>
</comment>
<keyword evidence="2 5" id="KW-0132">Cell division</keyword>
<comment type="subcellular location">
    <subcellularLocation>
        <location evidence="5">Cytoplasm</location>
    </subcellularLocation>
    <text evidence="5">Associated with two foci at the outer edges of the nucleoid region in young cells, and at four foci within both cell halves in older cells.</text>
</comment>
<name>A0ABT5V9A0_9BACI</name>
<organism evidence="6 7">
    <name type="scientific">Alkalihalobacterium chitinilyticum</name>
    <dbReference type="NCBI Taxonomy" id="2980103"/>
    <lineage>
        <taxon>Bacteria</taxon>
        <taxon>Bacillati</taxon>
        <taxon>Bacillota</taxon>
        <taxon>Bacilli</taxon>
        <taxon>Bacillales</taxon>
        <taxon>Bacillaceae</taxon>
        <taxon>Alkalihalobacterium</taxon>
    </lineage>
</organism>
<keyword evidence="4 5" id="KW-0131">Cell cycle</keyword>
<dbReference type="PIRSF" id="PIRSF019345">
    <property type="entry name" value="ScpB"/>
    <property type="match status" value="1"/>
</dbReference>
<dbReference type="EMBL" id="JAOTPO010000001">
    <property type="protein sequence ID" value="MDE5412026.1"/>
    <property type="molecule type" value="Genomic_DNA"/>
</dbReference>
<keyword evidence="3 5" id="KW-0159">Chromosome partition</keyword>
<dbReference type="RefSeq" id="WP_275116915.1">
    <property type="nucleotide sequence ID" value="NZ_JAOTPO010000001.1"/>
</dbReference>
<proteinExistence type="inferred from homology"/>
<dbReference type="PANTHER" id="PTHR34298">
    <property type="entry name" value="SEGREGATION AND CONDENSATION PROTEIN B"/>
    <property type="match status" value="1"/>
</dbReference>
<protein>
    <recommendedName>
        <fullName evidence="5">Segregation and condensation protein B</fullName>
    </recommendedName>
</protein>
<gene>
    <name evidence="5 6" type="primary">scpB</name>
    <name evidence="6" type="ORF">N7Z68_01335</name>
</gene>